<dbReference type="Pfam" id="PF16117">
    <property type="entry name" value="DUF4833"/>
    <property type="match status" value="1"/>
</dbReference>
<dbReference type="OrthoDB" id="9785831at2"/>
<gene>
    <name evidence="3" type="ORF">SAMN04487995_3960</name>
</gene>
<reference evidence="3 4" key="1">
    <citation type="submission" date="2016-10" db="EMBL/GenBank/DDBJ databases">
        <authorList>
            <person name="de Groot N.N."/>
        </authorList>
    </citation>
    <scope>NUCLEOTIDE SEQUENCE [LARGE SCALE GENOMIC DNA]</scope>
    <source>
        <strain evidence="3 4">DSM 19938</strain>
    </source>
</reference>
<dbReference type="RefSeq" id="WP_090337973.1">
    <property type="nucleotide sequence ID" value="NZ_FNXY01000006.1"/>
</dbReference>
<dbReference type="Proteomes" id="UP000199532">
    <property type="component" value="Unassembled WGS sequence"/>
</dbReference>
<dbReference type="EMBL" id="FNXY01000006">
    <property type="protein sequence ID" value="SEJ28538.1"/>
    <property type="molecule type" value="Genomic_DNA"/>
</dbReference>
<keyword evidence="1" id="KW-0732">Signal</keyword>
<sequence>MKKHFIFILLLLVTSEVICSAAQEQFSPDTMPVPNIPNLLFYIQRDPNSNTICYQLNIDKEGKLDTKNPVHAFWIRYPEGGTIKELNFIQNKFAYGLKVTPIGDGAFELKSVAYTRSPLYLRRDNRNRYRVYIHVNQKEHVLKRIFVHIDGGSKLAPNVVYIELKVVDPDTGKVVIERIDKPSPTG</sequence>
<protein>
    <recommendedName>
        <fullName evidence="2">DUF4833 domain-containing protein</fullName>
    </recommendedName>
</protein>
<dbReference type="STRING" id="408657.SAMN04487995_3960"/>
<feature type="domain" description="DUF4833" evidence="2">
    <location>
        <begin position="41"/>
        <end position="178"/>
    </location>
</feature>
<proteinExistence type="predicted"/>
<organism evidence="3 4">
    <name type="scientific">Dyadobacter koreensis</name>
    <dbReference type="NCBI Taxonomy" id="408657"/>
    <lineage>
        <taxon>Bacteria</taxon>
        <taxon>Pseudomonadati</taxon>
        <taxon>Bacteroidota</taxon>
        <taxon>Cytophagia</taxon>
        <taxon>Cytophagales</taxon>
        <taxon>Spirosomataceae</taxon>
        <taxon>Dyadobacter</taxon>
    </lineage>
</organism>
<dbReference type="InterPro" id="IPR032269">
    <property type="entry name" value="DUF4833"/>
</dbReference>
<evidence type="ECO:0000256" key="1">
    <source>
        <dbReference type="SAM" id="SignalP"/>
    </source>
</evidence>
<feature type="chain" id="PRO_5011576416" description="DUF4833 domain-containing protein" evidence="1">
    <location>
        <begin position="22"/>
        <end position="186"/>
    </location>
</feature>
<feature type="signal peptide" evidence="1">
    <location>
        <begin position="1"/>
        <end position="21"/>
    </location>
</feature>
<evidence type="ECO:0000259" key="2">
    <source>
        <dbReference type="Pfam" id="PF16117"/>
    </source>
</evidence>
<evidence type="ECO:0000313" key="4">
    <source>
        <dbReference type="Proteomes" id="UP000199532"/>
    </source>
</evidence>
<evidence type="ECO:0000313" key="3">
    <source>
        <dbReference type="EMBL" id="SEJ28538.1"/>
    </source>
</evidence>
<dbReference type="AlphaFoldDB" id="A0A1H6XHE3"/>
<keyword evidence="4" id="KW-1185">Reference proteome</keyword>
<name>A0A1H6XHE3_9BACT</name>
<accession>A0A1H6XHE3</accession>